<comment type="caution">
    <text evidence="6">The sequence shown here is derived from an EMBL/GenBank/DDBJ whole genome shotgun (WGS) entry which is preliminary data.</text>
</comment>
<dbReference type="EMBL" id="JAYMYR010000016">
    <property type="protein sequence ID" value="KAK7327313.1"/>
    <property type="molecule type" value="Genomic_DNA"/>
</dbReference>
<evidence type="ECO:0008006" key="8">
    <source>
        <dbReference type="Google" id="ProtNLM"/>
    </source>
</evidence>
<evidence type="ECO:0000256" key="2">
    <source>
        <dbReference type="ARBA" id="ARBA00022692"/>
    </source>
</evidence>
<accession>A0AAN9L3Y0</accession>
<proteinExistence type="predicted"/>
<feature type="transmembrane region" description="Helical" evidence="5">
    <location>
        <begin position="389"/>
        <end position="409"/>
    </location>
</feature>
<feature type="transmembrane region" description="Helical" evidence="5">
    <location>
        <begin position="200"/>
        <end position="219"/>
    </location>
</feature>
<gene>
    <name evidence="6" type="ORF">VNO80_31555</name>
</gene>
<comment type="subcellular location">
    <subcellularLocation>
        <location evidence="1">Membrane</location>
        <topology evidence="1">Multi-pass membrane protein</topology>
    </subcellularLocation>
</comment>
<organism evidence="6 7">
    <name type="scientific">Phaseolus coccineus</name>
    <name type="common">Scarlet runner bean</name>
    <name type="synonym">Phaseolus multiflorus</name>
    <dbReference type="NCBI Taxonomy" id="3886"/>
    <lineage>
        <taxon>Eukaryota</taxon>
        <taxon>Viridiplantae</taxon>
        <taxon>Streptophyta</taxon>
        <taxon>Embryophyta</taxon>
        <taxon>Tracheophyta</taxon>
        <taxon>Spermatophyta</taxon>
        <taxon>Magnoliopsida</taxon>
        <taxon>eudicotyledons</taxon>
        <taxon>Gunneridae</taxon>
        <taxon>Pentapetalae</taxon>
        <taxon>rosids</taxon>
        <taxon>fabids</taxon>
        <taxon>Fabales</taxon>
        <taxon>Fabaceae</taxon>
        <taxon>Papilionoideae</taxon>
        <taxon>50 kb inversion clade</taxon>
        <taxon>NPAAA clade</taxon>
        <taxon>indigoferoid/millettioid clade</taxon>
        <taxon>Phaseoleae</taxon>
        <taxon>Phaseolus</taxon>
    </lineage>
</organism>
<evidence type="ECO:0000313" key="7">
    <source>
        <dbReference type="Proteomes" id="UP001374584"/>
    </source>
</evidence>
<dbReference type="Pfam" id="PF00083">
    <property type="entry name" value="Sugar_tr"/>
    <property type="match status" value="1"/>
</dbReference>
<keyword evidence="7" id="KW-1185">Reference proteome</keyword>
<dbReference type="GO" id="GO:0022857">
    <property type="term" value="F:transmembrane transporter activity"/>
    <property type="evidence" value="ECO:0007669"/>
    <property type="project" value="InterPro"/>
</dbReference>
<dbReference type="InterPro" id="IPR036259">
    <property type="entry name" value="MFS_trans_sf"/>
</dbReference>
<dbReference type="Proteomes" id="UP001374584">
    <property type="component" value="Unassembled WGS sequence"/>
</dbReference>
<evidence type="ECO:0000313" key="6">
    <source>
        <dbReference type="EMBL" id="KAK7327313.1"/>
    </source>
</evidence>
<feature type="transmembrane region" description="Helical" evidence="5">
    <location>
        <begin position="415"/>
        <end position="438"/>
    </location>
</feature>
<sequence>MEDSVKDATKCSSVQQYNMTVSWDEMIEKGLGNFGWRQFLQCILVSVAMYFDSQQLFIAIYTDDYPTWHCTNHTSTCTSHSDICKLPKSSWSWDGPSSKTIISQFGLECASSFITALPQSSFFLGCLLGSFLLASLADTSLGRKNMIILSCLSMSIISFIIILSTNIWIYSALKFLIGFCRSSISTCCLVLLTEKVSTEWRFTVGIIEFVFFTSGYMSLPGLAYANRNSPWKYLYVWTSVPAISYSLIAYLFVTESPRWLLMQGRVKEAMAMLKGVPESGANLTENLPEEPPQQALHQQRLSLAEETSVSPTEMSLFSTQLCLQHNCLKRFNVSCCGGAMDVSTFSTGPCTEQSYLERSEVKKKEGVSFFQLYSSIAMLFRTSWAPKRMVAVMGLGLGIGMVYFGMPLAVGNLDYNIYLAVVFNALMEIPSCVVTYFLGNCSRKLSILAFSLGSGICCIVCVVIRNGAEGVKVWLAVASFFCACTAFNVFLIYIIELFPTCVRNTTASLARQAVVFGCIFSPFLISAGRKNNIFSYGVFGVVIICSTLTLLSLPETRGMTLSDTMDQQEKKETSC</sequence>
<feature type="transmembrane region" description="Helical" evidence="5">
    <location>
        <begin position="473"/>
        <end position="497"/>
    </location>
</feature>
<protein>
    <recommendedName>
        <fullName evidence="8">Major facilitator superfamily (MFS) profile domain-containing protein</fullName>
    </recommendedName>
</protein>
<dbReference type="SUPFAM" id="SSF103473">
    <property type="entry name" value="MFS general substrate transporter"/>
    <property type="match status" value="1"/>
</dbReference>
<feature type="transmembrane region" description="Helical" evidence="5">
    <location>
        <begin position="509"/>
        <end position="527"/>
    </location>
</feature>
<keyword evidence="2 5" id="KW-0812">Transmembrane</keyword>
<evidence type="ECO:0000256" key="4">
    <source>
        <dbReference type="ARBA" id="ARBA00023136"/>
    </source>
</evidence>
<evidence type="ECO:0000256" key="1">
    <source>
        <dbReference type="ARBA" id="ARBA00004141"/>
    </source>
</evidence>
<dbReference type="InterPro" id="IPR005828">
    <property type="entry name" value="MFS_sugar_transport-like"/>
</dbReference>
<feature type="transmembrane region" description="Helical" evidence="5">
    <location>
        <begin position="113"/>
        <end position="134"/>
    </location>
</feature>
<feature type="transmembrane region" description="Helical" evidence="5">
    <location>
        <begin position="445"/>
        <end position="467"/>
    </location>
</feature>
<keyword evidence="3 5" id="KW-1133">Transmembrane helix</keyword>
<evidence type="ECO:0000256" key="5">
    <source>
        <dbReference type="SAM" id="Phobius"/>
    </source>
</evidence>
<feature type="transmembrane region" description="Helical" evidence="5">
    <location>
        <begin position="234"/>
        <end position="253"/>
    </location>
</feature>
<dbReference type="GO" id="GO:0016020">
    <property type="term" value="C:membrane"/>
    <property type="evidence" value="ECO:0007669"/>
    <property type="project" value="UniProtKB-SubCell"/>
</dbReference>
<dbReference type="Gene3D" id="1.20.1250.20">
    <property type="entry name" value="MFS general substrate transporter like domains"/>
    <property type="match status" value="1"/>
</dbReference>
<feature type="transmembrane region" description="Helical" evidence="5">
    <location>
        <begin position="533"/>
        <end position="553"/>
    </location>
</feature>
<keyword evidence="4 5" id="KW-0472">Membrane</keyword>
<feature type="transmembrane region" description="Helical" evidence="5">
    <location>
        <begin position="146"/>
        <end position="169"/>
    </location>
</feature>
<evidence type="ECO:0000256" key="3">
    <source>
        <dbReference type="ARBA" id="ARBA00022989"/>
    </source>
</evidence>
<dbReference type="AlphaFoldDB" id="A0AAN9L3Y0"/>
<reference evidence="6 7" key="1">
    <citation type="submission" date="2024-01" db="EMBL/GenBank/DDBJ databases">
        <title>The genomes of 5 underutilized Papilionoideae crops provide insights into root nodulation and disease resistanc.</title>
        <authorList>
            <person name="Jiang F."/>
        </authorList>
    </citation>
    <scope>NUCLEOTIDE SEQUENCE [LARGE SCALE GENOMIC DNA]</scope>
    <source>
        <strain evidence="6">JINMINGXINNONG_FW02</strain>
        <tissue evidence="6">Leaves</tissue>
    </source>
</reference>
<name>A0AAN9L3Y0_PHACN</name>
<dbReference type="PANTHER" id="PTHR24064">
    <property type="entry name" value="SOLUTE CARRIER FAMILY 22 MEMBER"/>
    <property type="match status" value="1"/>
</dbReference>